<name>A0A6C0KQ52_9ZZZZ</name>
<evidence type="ECO:0000256" key="1">
    <source>
        <dbReference type="SAM" id="Phobius"/>
    </source>
</evidence>
<keyword evidence="1" id="KW-1133">Transmembrane helix</keyword>
<dbReference type="EMBL" id="MN740946">
    <property type="protein sequence ID" value="QHU19276.1"/>
    <property type="molecule type" value="Genomic_DNA"/>
</dbReference>
<dbReference type="AlphaFoldDB" id="A0A6C0KQ52"/>
<protein>
    <submittedName>
        <fullName evidence="2">Uncharacterized protein</fullName>
    </submittedName>
</protein>
<feature type="transmembrane region" description="Helical" evidence="1">
    <location>
        <begin position="15"/>
        <end position="33"/>
    </location>
</feature>
<reference evidence="2" key="1">
    <citation type="journal article" date="2020" name="Nature">
        <title>Giant virus diversity and host interactions through global metagenomics.</title>
        <authorList>
            <person name="Schulz F."/>
            <person name="Roux S."/>
            <person name="Paez-Espino D."/>
            <person name="Jungbluth S."/>
            <person name="Walsh D.A."/>
            <person name="Denef V.J."/>
            <person name="McMahon K.D."/>
            <person name="Konstantinidis K.T."/>
            <person name="Eloe-Fadrosh E.A."/>
            <person name="Kyrpides N.C."/>
            <person name="Woyke T."/>
        </authorList>
    </citation>
    <scope>NUCLEOTIDE SEQUENCE</scope>
    <source>
        <strain evidence="2">GVMAG-S-3300013014-104</strain>
    </source>
</reference>
<keyword evidence="1" id="KW-0472">Membrane</keyword>
<organism evidence="2">
    <name type="scientific">viral metagenome</name>
    <dbReference type="NCBI Taxonomy" id="1070528"/>
    <lineage>
        <taxon>unclassified sequences</taxon>
        <taxon>metagenomes</taxon>
        <taxon>organismal metagenomes</taxon>
    </lineage>
</organism>
<keyword evidence="1" id="KW-0812">Transmembrane</keyword>
<sequence>MIIYHPALIKVNFEIYYFNFFSFPKTIINFIFIKSIL</sequence>
<proteinExistence type="predicted"/>
<evidence type="ECO:0000313" key="2">
    <source>
        <dbReference type="EMBL" id="QHU19276.1"/>
    </source>
</evidence>
<accession>A0A6C0KQ52</accession>